<name>A0A7J7FW60_CAMSI</name>
<dbReference type="InterPro" id="IPR046796">
    <property type="entry name" value="Transposase_32_dom"/>
</dbReference>
<evidence type="ECO:0000259" key="2">
    <source>
        <dbReference type="Pfam" id="PF20167"/>
    </source>
</evidence>
<feature type="compositionally biased region" description="Basic residues" evidence="1">
    <location>
        <begin position="1"/>
        <end position="11"/>
    </location>
</feature>
<dbReference type="AlphaFoldDB" id="A0A7J7FW60"/>
<evidence type="ECO:0000313" key="4">
    <source>
        <dbReference type="Proteomes" id="UP000593564"/>
    </source>
</evidence>
<protein>
    <recommendedName>
        <fullName evidence="2">Putative plant transposon protein domain-containing protein</fullName>
    </recommendedName>
</protein>
<dbReference type="Proteomes" id="UP000593564">
    <property type="component" value="Unassembled WGS sequence"/>
</dbReference>
<reference evidence="3 4" key="2">
    <citation type="submission" date="2020-07" db="EMBL/GenBank/DDBJ databases">
        <title>Genome assembly of wild tea tree DASZ reveals pedigree and selection history of tea varieties.</title>
        <authorList>
            <person name="Zhang W."/>
        </authorList>
    </citation>
    <scope>NUCLEOTIDE SEQUENCE [LARGE SCALE GENOMIC DNA]</scope>
    <source>
        <strain evidence="4">cv. G240</strain>
        <tissue evidence="3">Leaf</tissue>
    </source>
</reference>
<comment type="caution">
    <text evidence="3">The sequence shown here is derived from an EMBL/GenBank/DDBJ whole genome shotgun (WGS) entry which is preliminary data.</text>
</comment>
<feature type="domain" description="Putative plant transposon protein" evidence="2">
    <location>
        <begin position="67"/>
        <end position="239"/>
    </location>
</feature>
<keyword evidence="4" id="KW-1185">Reference proteome</keyword>
<sequence length="363" mass="40658">MAESSKRRKATVSRSPFNSEKFPSKEKSKLFRESFASSTVHLERNILPNAFEVLPIRSLFDSLGGDQVLHFSGPQNLSLIREFYCNIHSIRKELPASFETWVRKKSLVITGDVFRILLGLPEVRNCHFPFLTRSGVDFNCVASELCGVDRTWVTGDLLQQNELLPRFRLLNIIVCANLYVTTHSSHITQDQGYVLYCIHHRLPIDLPEMIVSKMIGVSEGRKSLGLPYGCLLTRFLTALDVLSFDDDEFAYPIKPITKLTVSQSQAHVRGSVSGVGSSGAGNDDPLVKEEEFEAANAGAPDLPELRPRSFRGQLQHFEQSVTRRLDRLATRLDGFDGRLDEQSAMLAQILSLLQLQQPPSSPS</sequence>
<evidence type="ECO:0000313" key="3">
    <source>
        <dbReference type="EMBL" id="KAF5932539.1"/>
    </source>
</evidence>
<organism evidence="3 4">
    <name type="scientific">Camellia sinensis</name>
    <name type="common">Tea plant</name>
    <name type="synonym">Thea sinensis</name>
    <dbReference type="NCBI Taxonomy" id="4442"/>
    <lineage>
        <taxon>Eukaryota</taxon>
        <taxon>Viridiplantae</taxon>
        <taxon>Streptophyta</taxon>
        <taxon>Embryophyta</taxon>
        <taxon>Tracheophyta</taxon>
        <taxon>Spermatophyta</taxon>
        <taxon>Magnoliopsida</taxon>
        <taxon>eudicotyledons</taxon>
        <taxon>Gunneridae</taxon>
        <taxon>Pentapetalae</taxon>
        <taxon>asterids</taxon>
        <taxon>Ericales</taxon>
        <taxon>Theaceae</taxon>
        <taxon>Camellia</taxon>
    </lineage>
</organism>
<accession>A0A7J7FW60</accession>
<gene>
    <name evidence="3" type="ORF">HYC85_028710</name>
</gene>
<feature type="region of interest" description="Disordered" evidence="1">
    <location>
        <begin position="1"/>
        <end position="26"/>
    </location>
</feature>
<dbReference type="Pfam" id="PF20167">
    <property type="entry name" value="Transposase_32"/>
    <property type="match status" value="1"/>
</dbReference>
<proteinExistence type="predicted"/>
<dbReference type="EMBL" id="JACBKZ010000014">
    <property type="protein sequence ID" value="KAF5932539.1"/>
    <property type="molecule type" value="Genomic_DNA"/>
</dbReference>
<evidence type="ECO:0000256" key="1">
    <source>
        <dbReference type="SAM" id="MobiDB-lite"/>
    </source>
</evidence>
<reference evidence="4" key="1">
    <citation type="journal article" date="2020" name="Nat. Commun.">
        <title>Genome assembly of wild tea tree DASZ reveals pedigree and selection history of tea varieties.</title>
        <authorList>
            <person name="Zhang W."/>
            <person name="Zhang Y."/>
            <person name="Qiu H."/>
            <person name="Guo Y."/>
            <person name="Wan H."/>
            <person name="Zhang X."/>
            <person name="Scossa F."/>
            <person name="Alseekh S."/>
            <person name="Zhang Q."/>
            <person name="Wang P."/>
            <person name="Xu L."/>
            <person name="Schmidt M.H."/>
            <person name="Jia X."/>
            <person name="Li D."/>
            <person name="Zhu A."/>
            <person name="Guo F."/>
            <person name="Chen W."/>
            <person name="Ni D."/>
            <person name="Usadel B."/>
            <person name="Fernie A.R."/>
            <person name="Wen W."/>
        </authorList>
    </citation>
    <scope>NUCLEOTIDE SEQUENCE [LARGE SCALE GENOMIC DNA]</scope>
    <source>
        <strain evidence="4">cv. G240</strain>
    </source>
</reference>